<protein>
    <recommendedName>
        <fullName evidence="3">16S rRNA (uracil(1498)-N(3))-methyltransferase</fullName>
        <ecNumber evidence="3">2.1.1.193</ecNumber>
    </recommendedName>
</protein>
<comment type="similarity">
    <text evidence="2">Belongs to the RNA methyltransferase RsmE family.</text>
</comment>
<keyword evidence="7" id="KW-0808">Transferase</keyword>
<evidence type="ECO:0000256" key="3">
    <source>
        <dbReference type="ARBA" id="ARBA00012328"/>
    </source>
</evidence>
<dbReference type="EMBL" id="FN649742">
    <property type="protein sequence ID" value="CBJ28006.1"/>
    <property type="molecule type" value="Genomic_DNA"/>
</dbReference>
<dbReference type="InParanoid" id="D7G8G1"/>
<evidence type="ECO:0000256" key="7">
    <source>
        <dbReference type="ARBA" id="ARBA00022679"/>
    </source>
</evidence>
<evidence type="ECO:0000313" key="14">
    <source>
        <dbReference type="Proteomes" id="UP000002630"/>
    </source>
</evidence>
<dbReference type="EC" id="2.1.1.193" evidence="3"/>
<evidence type="ECO:0000256" key="6">
    <source>
        <dbReference type="ARBA" id="ARBA00022603"/>
    </source>
</evidence>
<dbReference type="NCBIfam" id="TIGR00046">
    <property type="entry name" value="RsmE family RNA methyltransferase"/>
    <property type="match status" value="1"/>
</dbReference>
<dbReference type="InterPro" id="IPR029028">
    <property type="entry name" value="Alpha/beta_knot_MTases"/>
</dbReference>
<dbReference type="OMA" id="VINSARW"/>
<feature type="domain" description="Ribosomal RNA small subunit methyltransferase E methyltransferase" evidence="12">
    <location>
        <begin position="234"/>
        <end position="294"/>
    </location>
</feature>
<dbReference type="InterPro" id="IPR006700">
    <property type="entry name" value="RsmE"/>
</dbReference>
<dbReference type="GO" id="GO:0070042">
    <property type="term" value="F:rRNA (uridine-N3-)-methyltransferase activity"/>
    <property type="evidence" value="ECO:0007669"/>
    <property type="project" value="TreeGrafter"/>
</dbReference>
<dbReference type="CDD" id="cd18084">
    <property type="entry name" value="RsmE-like"/>
    <property type="match status" value="1"/>
</dbReference>
<name>D7G8G1_ECTSI</name>
<comment type="catalytic activity">
    <reaction evidence="10">
        <text>uridine(1498) in 16S rRNA + S-adenosyl-L-methionine = N(3)-methyluridine(1498) in 16S rRNA + S-adenosyl-L-homocysteine + H(+)</text>
        <dbReference type="Rhea" id="RHEA:42920"/>
        <dbReference type="Rhea" id="RHEA-COMP:10283"/>
        <dbReference type="Rhea" id="RHEA-COMP:10284"/>
        <dbReference type="ChEBI" id="CHEBI:15378"/>
        <dbReference type="ChEBI" id="CHEBI:57856"/>
        <dbReference type="ChEBI" id="CHEBI:59789"/>
        <dbReference type="ChEBI" id="CHEBI:65315"/>
        <dbReference type="ChEBI" id="CHEBI:74502"/>
        <dbReference type="EC" id="2.1.1.193"/>
    </reaction>
</comment>
<comment type="subcellular location">
    <subcellularLocation>
        <location evidence="1">Cytoplasm</location>
    </subcellularLocation>
</comment>
<dbReference type="AlphaFoldDB" id="D7G8G1"/>
<feature type="domain" description="Ribosomal RNA small subunit methyltransferase E methyltransferase" evidence="12">
    <location>
        <begin position="90"/>
        <end position="174"/>
    </location>
</feature>
<gene>
    <name evidence="13" type="ORF">Esi_0089_0041</name>
</gene>
<dbReference type="InterPro" id="IPR029026">
    <property type="entry name" value="tRNA_m1G_MTases_N"/>
</dbReference>
<dbReference type="Gene3D" id="3.40.1280.10">
    <property type="match status" value="1"/>
</dbReference>
<evidence type="ECO:0000256" key="5">
    <source>
        <dbReference type="ARBA" id="ARBA00022552"/>
    </source>
</evidence>
<keyword evidence="8" id="KW-0949">S-adenosyl-L-methionine</keyword>
<feature type="region of interest" description="Disordered" evidence="11">
    <location>
        <begin position="26"/>
        <end position="57"/>
    </location>
</feature>
<evidence type="ECO:0000256" key="11">
    <source>
        <dbReference type="SAM" id="MobiDB-lite"/>
    </source>
</evidence>
<accession>D7G8G1</accession>
<evidence type="ECO:0000313" key="13">
    <source>
        <dbReference type="EMBL" id="CBJ28006.1"/>
    </source>
</evidence>
<keyword evidence="4" id="KW-0963">Cytoplasm</keyword>
<organism evidence="13 14">
    <name type="scientific">Ectocarpus siliculosus</name>
    <name type="common">Brown alga</name>
    <name type="synonym">Conferva siliculosa</name>
    <dbReference type="NCBI Taxonomy" id="2880"/>
    <lineage>
        <taxon>Eukaryota</taxon>
        <taxon>Sar</taxon>
        <taxon>Stramenopiles</taxon>
        <taxon>Ochrophyta</taxon>
        <taxon>PX clade</taxon>
        <taxon>Phaeophyceae</taxon>
        <taxon>Ectocarpales</taxon>
        <taxon>Ectocarpaceae</taxon>
        <taxon>Ectocarpus</taxon>
    </lineage>
</organism>
<dbReference type="GO" id="GO:0070475">
    <property type="term" value="P:rRNA base methylation"/>
    <property type="evidence" value="ECO:0007669"/>
    <property type="project" value="TreeGrafter"/>
</dbReference>
<dbReference type="SUPFAM" id="SSF75217">
    <property type="entry name" value="alpha/beta knot"/>
    <property type="match status" value="1"/>
</dbReference>
<reference evidence="13 14" key="1">
    <citation type="journal article" date="2010" name="Nature">
        <title>The Ectocarpus genome and the independent evolution of multicellularity in brown algae.</title>
        <authorList>
            <person name="Cock J.M."/>
            <person name="Sterck L."/>
            <person name="Rouze P."/>
            <person name="Scornet D."/>
            <person name="Allen A.E."/>
            <person name="Amoutzias G."/>
            <person name="Anthouard V."/>
            <person name="Artiguenave F."/>
            <person name="Aury J.M."/>
            <person name="Badger J.H."/>
            <person name="Beszteri B."/>
            <person name="Billiau K."/>
            <person name="Bonnet E."/>
            <person name="Bothwell J.H."/>
            <person name="Bowler C."/>
            <person name="Boyen C."/>
            <person name="Brownlee C."/>
            <person name="Carrano C.J."/>
            <person name="Charrier B."/>
            <person name="Cho G.Y."/>
            <person name="Coelho S.M."/>
            <person name="Collen J."/>
            <person name="Corre E."/>
            <person name="Da Silva C."/>
            <person name="Delage L."/>
            <person name="Delaroque N."/>
            <person name="Dittami S.M."/>
            <person name="Doulbeau S."/>
            <person name="Elias M."/>
            <person name="Farnham G."/>
            <person name="Gachon C.M."/>
            <person name="Gschloessl B."/>
            <person name="Heesch S."/>
            <person name="Jabbari K."/>
            <person name="Jubin C."/>
            <person name="Kawai H."/>
            <person name="Kimura K."/>
            <person name="Kloareg B."/>
            <person name="Kupper F.C."/>
            <person name="Lang D."/>
            <person name="Le Bail A."/>
            <person name="Leblanc C."/>
            <person name="Lerouge P."/>
            <person name="Lohr M."/>
            <person name="Lopez P.J."/>
            <person name="Martens C."/>
            <person name="Maumus F."/>
            <person name="Michel G."/>
            <person name="Miranda-Saavedra D."/>
            <person name="Morales J."/>
            <person name="Moreau H."/>
            <person name="Motomura T."/>
            <person name="Nagasato C."/>
            <person name="Napoli C.A."/>
            <person name="Nelson D.R."/>
            <person name="Nyvall-Collen P."/>
            <person name="Peters A.F."/>
            <person name="Pommier C."/>
            <person name="Potin P."/>
            <person name="Poulain J."/>
            <person name="Quesneville H."/>
            <person name="Read B."/>
            <person name="Rensing S.A."/>
            <person name="Ritter A."/>
            <person name="Rousvoal S."/>
            <person name="Samanta M."/>
            <person name="Samson G."/>
            <person name="Schroeder D.C."/>
            <person name="Segurens B."/>
            <person name="Strittmatter M."/>
            <person name="Tonon T."/>
            <person name="Tregear J.W."/>
            <person name="Valentin K."/>
            <person name="von Dassow P."/>
            <person name="Yamagishi T."/>
            <person name="Van de Peer Y."/>
            <person name="Wincker P."/>
        </authorList>
    </citation>
    <scope>NUCLEOTIDE SEQUENCE [LARGE SCALE GENOMIC DNA]</scope>
    <source>
        <strain evidence="14">Ec32 / CCAP1310/4</strain>
    </source>
</reference>
<comment type="function">
    <text evidence="9">Specifically methylates the N3 position of the uracil ring of uridine 1498 (m3U1498) in 16S rRNA. Acts on the fully assembled 30S ribosomal subunit.</text>
</comment>
<evidence type="ECO:0000256" key="10">
    <source>
        <dbReference type="ARBA" id="ARBA00047944"/>
    </source>
</evidence>
<evidence type="ECO:0000256" key="4">
    <source>
        <dbReference type="ARBA" id="ARBA00022490"/>
    </source>
</evidence>
<evidence type="ECO:0000256" key="2">
    <source>
        <dbReference type="ARBA" id="ARBA00005528"/>
    </source>
</evidence>
<dbReference type="GO" id="GO:0005737">
    <property type="term" value="C:cytoplasm"/>
    <property type="evidence" value="ECO:0007669"/>
    <property type="project" value="UniProtKB-SubCell"/>
</dbReference>
<dbReference type="EMBL" id="FN649127">
    <property type="protein sequence ID" value="CBJ28006.1"/>
    <property type="molecule type" value="Genomic_DNA"/>
</dbReference>
<dbReference type="eggNOG" id="ENOG502SA8N">
    <property type="taxonomic scope" value="Eukaryota"/>
</dbReference>
<dbReference type="PANTHER" id="PTHR30027">
    <property type="entry name" value="RIBOSOMAL RNA SMALL SUBUNIT METHYLTRANSFERASE E"/>
    <property type="match status" value="1"/>
</dbReference>
<sequence>MRLRDGNPVRVFDGVNGEFLAAVATSSSSSSRLERSGEKIGSGRGGRRGRGKRSAGGAEKVIELRVECLTRRQPGIGGGGGGEVEDLDAPEIELVFAPIRKQRLKMLVEKAVEVGASRLTPVLTARTQKGAVSDASMLDRLGAVTAVEAAEQCERMTVPPMASPVTLASYLRSLELRHSSCDGSSIVGLARDRDGDRSLPDIVFVCKERDVDAPPLLEALAEYEQAFSEQRRQDHVNSSDDNRNANAAFLIGPEGGFDPDEIGTLAQYPFVRFVSLGRTVLRAETAAVYALSSWSAFWASC</sequence>
<evidence type="ECO:0000259" key="12">
    <source>
        <dbReference type="Pfam" id="PF04452"/>
    </source>
</evidence>
<dbReference type="InterPro" id="IPR046886">
    <property type="entry name" value="RsmE_MTase_dom"/>
</dbReference>
<evidence type="ECO:0000256" key="9">
    <source>
        <dbReference type="ARBA" id="ARBA00025699"/>
    </source>
</evidence>
<evidence type="ECO:0000256" key="8">
    <source>
        <dbReference type="ARBA" id="ARBA00022691"/>
    </source>
</evidence>
<keyword evidence="5" id="KW-0698">rRNA processing</keyword>
<dbReference type="PANTHER" id="PTHR30027:SF3">
    <property type="entry name" value="16S RRNA (URACIL(1498)-N(3))-METHYLTRANSFERASE"/>
    <property type="match status" value="1"/>
</dbReference>
<keyword evidence="14" id="KW-1185">Reference proteome</keyword>
<evidence type="ECO:0000256" key="1">
    <source>
        <dbReference type="ARBA" id="ARBA00004496"/>
    </source>
</evidence>
<dbReference type="Pfam" id="PF04452">
    <property type="entry name" value="Methyltrans_RNA"/>
    <property type="match status" value="2"/>
</dbReference>
<dbReference type="OrthoDB" id="45385at2759"/>
<keyword evidence="6" id="KW-0489">Methyltransferase</keyword>
<dbReference type="Proteomes" id="UP000002630">
    <property type="component" value="Linkage Group LG17"/>
</dbReference>
<proteinExistence type="inferred from homology"/>